<dbReference type="Proteomes" id="UP000018895">
    <property type="component" value="Unassembled WGS sequence"/>
</dbReference>
<proteinExistence type="predicted"/>
<sequence length="79" mass="9228">MNSMEQLVDFLEVVRHDIRLKQNVQALLEQGKEVFVEGLVTLANNEYGYSLDKGEVMRIIEGEIEVAFNNWHQQYINCK</sequence>
<dbReference type="STRING" id="1236971.JCM9152_3599"/>
<protein>
    <submittedName>
        <fullName evidence="1">Uncharacterized protein</fullName>
    </submittedName>
</protein>
<accession>W4QKB9</accession>
<dbReference type="AlphaFoldDB" id="W4QKB9"/>
<comment type="caution">
    <text evidence="1">The sequence shown here is derived from an EMBL/GenBank/DDBJ whole genome shotgun (WGS) entry which is preliminary data.</text>
</comment>
<keyword evidence="2" id="KW-1185">Reference proteome</keyword>
<dbReference type="EMBL" id="BAUU01000028">
    <property type="protein sequence ID" value="GAE32083.1"/>
    <property type="molecule type" value="Genomic_DNA"/>
</dbReference>
<evidence type="ECO:0000313" key="1">
    <source>
        <dbReference type="EMBL" id="GAE32083.1"/>
    </source>
</evidence>
<gene>
    <name evidence="1" type="ORF">JCM9152_3599</name>
</gene>
<name>W4QKB9_9BACI</name>
<reference evidence="1" key="1">
    <citation type="journal article" date="2014" name="Genome Announc.">
        <title>Draft Genome Sequences of Three Alkaliphilic Bacillus Strains, Bacillus wakoensis JCM 9140T, Bacillus akibai JCM 9157T, and Bacillus hemicellulosilyticus JCM 9152T.</title>
        <authorList>
            <person name="Yuki M."/>
            <person name="Oshima K."/>
            <person name="Suda W."/>
            <person name="Oshida Y."/>
            <person name="Kitamura K."/>
            <person name="Iida T."/>
            <person name="Hattori M."/>
            <person name="Ohkuma M."/>
        </authorList>
    </citation>
    <scope>NUCLEOTIDE SEQUENCE [LARGE SCALE GENOMIC DNA]</scope>
    <source>
        <strain evidence="1">JCM 9152</strain>
    </source>
</reference>
<evidence type="ECO:0000313" key="2">
    <source>
        <dbReference type="Proteomes" id="UP000018895"/>
    </source>
</evidence>
<dbReference type="RefSeq" id="WP_148296532.1">
    <property type="nucleotide sequence ID" value="NZ_BAUU01000028.1"/>
</dbReference>
<organism evidence="1 2">
    <name type="scientific">Halalkalibacter hemicellulosilyticusJCM 9152</name>
    <dbReference type="NCBI Taxonomy" id="1236971"/>
    <lineage>
        <taxon>Bacteria</taxon>
        <taxon>Bacillati</taxon>
        <taxon>Bacillota</taxon>
        <taxon>Bacilli</taxon>
        <taxon>Bacillales</taxon>
        <taxon>Bacillaceae</taxon>
        <taxon>Halalkalibacter</taxon>
    </lineage>
</organism>